<accession>A0A3E2H8Y7</accession>
<dbReference type="PANTHER" id="PTHR42093">
    <property type="match status" value="1"/>
</dbReference>
<keyword evidence="3" id="KW-1185">Reference proteome</keyword>
<feature type="non-terminal residue" evidence="2">
    <location>
        <position position="1"/>
    </location>
</feature>
<feature type="compositionally biased region" description="Pro residues" evidence="1">
    <location>
        <begin position="143"/>
        <end position="153"/>
    </location>
</feature>
<comment type="caution">
    <text evidence="2">The sequence shown here is derived from an EMBL/GenBank/DDBJ whole genome shotgun (WGS) entry which is preliminary data.</text>
</comment>
<reference evidence="2 3" key="1">
    <citation type="submission" date="2018-05" db="EMBL/GenBank/DDBJ databases">
        <title>Draft genome sequence of Scytalidium lignicola DSM 105466, a ubiquitous saprotrophic fungus.</title>
        <authorList>
            <person name="Buettner E."/>
            <person name="Gebauer A.M."/>
            <person name="Hofrichter M."/>
            <person name="Liers C."/>
            <person name="Kellner H."/>
        </authorList>
    </citation>
    <scope>NUCLEOTIDE SEQUENCE [LARGE SCALE GENOMIC DNA]</scope>
    <source>
        <strain evidence="2 3">DSM 105466</strain>
    </source>
</reference>
<dbReference type="EMBL" id="NCSJ02000118">
    <property type="protein sequence ID" value="RFU29767.1"/>
    <property type="molecule type" value="Genomic_DNA"/>
</dbReference>
<evidence type="ECO:0000313" key="2">
    <source>
        <dbReference type="EMBL" id="RFU29767.1"/>
    </source>
</evidence>
<feature type="compositionally biased region" description="Polar residues" evidence="1">
    <location>
        <begin position="56"/>
        <end position="68"/>
    </location>
</feature>
<evidence type="ECO:0000256" key="1">
    <source>
        <dbReference type="SAM" id="MobiDB-lite"/>
    </source>
</evidence>
<dbReference type="Pfam" id="PF23151">
    <property type="entry name" value="NuiA_2"/>
    <property type="match status" value="1"/>
</dbReference>
<proteinExistence type="predicted"/>
<feature type="non-terminal residue" evidence="2">
    <location>
        <position position="347"/>
    </location>
</feature>
<dbReference type="AlphaFoldDB" id="A0A3E2H8Y7"/>
<gene>
    <name evidence="2" type="ORF">B7463_g6584</name>
</gene>
<dbReference type="OrthoDB" id="5366485at2759"/>
<evidence type="ECO:0000313" key="3">
    <source>
        <dbReference type="Proteomes" id="UP000258309"/>
    </source>
</evidence>
<protein>
    <submittedName>
        <fullName evidence="2">Uncharacterized protein</fullName>
    </submittedName>
</protein>
<dbReference type="InterPro" id="IPR056539">
    <property type="entry name" value="NuiA-like"/>
</dbReference>
<dbReference type="Proteomes" id="UP000258309">
    <property type="component" value="Unassembled WGS sequence"/>
</dbReference>
<organism evidence="2 3">
    <name type="scientific">Scytalidium lignicola</name>
    <name type="common">Hyphomycete</name>
    <dbReference type="NCBI Taxonomy" id="5539"/>
    <lineage>
        <taxon>Eukaryota</taxon>
        <taxon>Fungi</taxon>
        <taxon>Dikarya</taxon>
        <taxon>Ascomycota</taxon>
        <taxon>Pezizomycotina</taxon>
        <taxon>Leotiomycetes</taxon>
        <taxon>Leotiomycetes incertae sedis</taxon>
        <taxon>Scytalidium</taxon>
    </lineage>
</organism>
<feature type="compositionally biased region" description="Low complexity" evidence="1">
    <location>
        <begin position="117"/>
        <end position="130"/>
    </location>
</feature>
<feature type="compositionally biased region" description="Low complexity" evidence="1">
    <location>
        <begin position="1"/>
        <end position="16"/>
    </location>
</feature>
<sequence>MGMISSLISILPCIPSKESKEKKKAKQKQKQQEQQRPEQQQVQLQADHNSPAIITRDNTTTQSQSFPPSRQPDSQHPPPLQHPSSDFTAQQEQEGRLEETVASEIGIAQRTARIEAPQPLSLPSSSGGQLRNRTDGDIRVSGPPTPRPTPTPIPLAVGTAAIKTTSRSSDQTLNTRNPRREQAIADMASDEDYAAFLDKANRDPNEGIVKTASNGKVEFTAVSSGVKVPEVLSRATKDAFYISDADEEFVPVCLTIKSGQKGLPDEVTFASLINHPNPEEAEVSIMDVAEWDPQGQYKDVVDATREAAKGSDVRVYRIAREGARVEYWVVGIEGKELVGAKVLAIES</sequence>
<name>A0A3E2H8Y7_SCYLI</name>
<feature type="region of interest" description="Disordered" evidence="1">
    <location>
        <begin position="1"/>
        <end position="155"/>
    </location>
</feature>
<dbReference type="PANTHER" id="PTHR42093:SF1">
    <property type="match status" value="1"/>
</dbReference>